<dbReference type="InterPro" id="IPR029346">
    <property type="entry name" value="USP_C"/>
</dbReference>
<dbReference type="Proteomes" id="UP000265515">
    <property type="component" value="Unassembled WGS sequence"/>
</dbReference>
<dbReference type="GO" id="GO:0005876">
    <property type="term" value="C:spindle microtubule"/>
    <property type="evidence" value="ECO:0007669"/>
    <property type="project" value="TreeGrafter"/>
</dbReference>
<keyword evidence="7" id="KW-0645">Protease</keyword>
<protein>
    <recommendedName>
        <fullName evidence="4">ubiquitinyl hydrolase 1</fullName>
        <ecNumber evidence="4">3.4.19.12</ecNumber>
    </recommendedName>
</protein>
<keyword evidence="11 14" id="KW-0175">Coiled coil</keyword>
<feature type="domain" description="Ubiquitin carboxyl-terminal hydrolase C-terminal" evidence="17">
    <location>
        <begin position="558"/>
        <end position="804"/>
    </location>
</feature>
<feature type="compositionally biased region" description="Low complexity" evidence="15">
    <location>
        <begin position="201"/>
        <end position="211"/>
    </location>
</feature>
<feature type="domain" description="Ubiquitin carboxyl-terminal hydrolase 7 ICP0-binding" evidence="16">
    <location>
        <begin position="358"/>
        <end position="537"/>
    </location>
</feature>
<dbReference type="Gramene" id="GBG74800">
    <property type="protein sequence ID" value="GBG74800"/>
    <property type="gene ID" value="CBR_g19312"/>
</dbReference>
<dbReference type="GO" id="GO:0072686">
    <property type="term" value="C:mitotic spindle"/>
    <property type="evidence" value="ECO:0007669"/>
    <property type="project" value="TreeGrafter"/>
</dbReference>
<feature type="coiled-coil region" evidence="14">
    <location>
        <begin position="1120"/>
        <end position="1231"/>
    </location>
</feature>
<evidence type="ECO:0000313" key="19">
    <source>
        <dbReference type="Proteomes" id="UP000265515"/>
    </source>
</evidence>
<name>A0A388KXJ8_CHABU</name>
<evidence type="ECO:0000256" key="12">
    <source>
        <dbReference type="ARBA" id="ARBA00023175"/>
    </source>
</evidence>
<keyword evidence="8" id="KW-0833">Ubl conjugation pathway</keyword>
<evidence type="ECO:0000259" key="16">
    <source>
        <dbReference type="Pfam" id="PF12436"/>
    </source>
</evidence>
<dbReference type="Pfam" id="PF12436">
    <property type="entry name" value="USP7_ICP0_bdg"/>
    <property type="match status" value="1"/>
</dbReference>
<evidence type="ECO:0000256" key="4">
    <source>
        <dbReference type="ARBA" id="ARBA00012759"/>
    </source>
</evidence>
<evidence type="ECO:0000256" key="9">
    <source>
        <dbReference type="ARBA" id="ARBA00022801"/>
    </source>
</evidence>
<feature type="compositionally biased region" description="Low complexity" evidence="15">
    <location>
        <begin position="684"/>
        <end position="697"/>
    </location>
</feature>
<feature type="region of interest" description="Disordered" evidence="15">
    <location>
        <begin position="311"/>
        <end position="343"/>
    </location>
</feature>
<feature type="coiled-coil region" evidence="14">
    <location>
        <begin position="966"/>
        <end position="1007"/>
    </location>
</feature>
<dbReference type="GO" id="GO:0090307">
    <property type="term" value="P:mitotic spindle assembly"/>
    <property type="evidence" value="ECO:0007669"/>
    <property type="project" value="TreeGrafter"/>
</dbReference>
<dbReference type="STRING" id="69332.A0A388KXJ8"/>
<dbReference type="OrthoDB" id="272077at2759"/>
<gene>
    <name evidence="18" type="ORF">CBR_g19312</name>
</gene>
<dbReference type="PANTHER" id="PTHR47970">
    <property type="entry name" value="KINESIN-LIKE PROTEIN KIF11"/>
    <property type="match status" value="1"/>
</dbReference>
<evidence type="ECO:0000256" key="10">
    <source>
        <dbReference type="ARBA" id="ARBA00022807"/>
    </source>
</evidence>
<comment type="similarity">
    <text evidence="3">Belongs to the peptidase C19 family.</text>
</comment>
<evidence type="ECO:0000256" key="7">
    <source>
        <dbReference type="ARBA" id="ARBA00022670"/>
    </source>
</evidence>
<dbReference type="InterPro" id="IPR006597">
    <property type="entry name" value="Sel1-like"/>
</dbReference>
<dbReference type="GO" id="GO:0004843">
    <property type="term" value="F:cysteine-type deubiquitinase activity"/>
    <property type="evidence" value="ECO:0007669"/>
    <property type="project" value="UniProtKB-EC"/>
</dbReference>
<feature type="compositionally biased region" description="Pro residues" evidence="15">
    <location>
        <begin position="225"/>
        <end position="238"/>
    </location>
</feature>
<feature type="compositionally biased region" description="Low complexity" evidence="15">
    <location>
        <begin position="159"/>
        <end position="186"/>
    </location>
</feature>
<keyword evidence="13" id="KW-0206">Cytoskeleton</keyword>
<dbReference type="InterPro" id="IPR024729">
    <property type="entry name" value="USP7_ICP0-binding_dom"/>
</dbReference>
<reference evidence="18 19" key="1">
    <citation type="journal article" date="2018" name="Cell">
        <title>The Chara Genome: Secondary Complexity and Implications for Plant Terrestrialization.</title>
        <authorList>
            <person name="Nishiyama T."/>
            <person name="Sakayama H."/>
            <person name="Vries J.D."/>
            <person name="Buschmann H."/>
            <person name="Saint-Marcoux D."/>
            <person name="Ullrich K.K."/>
            <person name="Haas F.B."/>
            <person name="Vanderstraeten L."/>
            <person name="Becker D."/>
            <person name="Lang D."/>
            <person name="Vosolsobe S."/>
            <person name="Rombauts S."/>
            <person name="Wilhelmsson P.K.I."/>
            <person name="Janitza P."/>
            <person name="Kern R."/>
            <person name="Heyl A."/>
            <person name="Rumpler F."/>
            <person name="Villalobos L.I.A.C."/>
            <person name="Clay J.M."/>
            <person name="Skokan R."/>
            <person name="Toyoda A."/>
            <person name="Suzuki Y."/>
            <person name="Kagoshima H."/>
            <person name="Schijlen E."/>
            <person name="Tajeshwar N."/>
            <person name="Catarino B."/>
            <person name="Hetherington A.J."/>
            <person name="Saltykova A."/>
            <person name="Bonnot C."/>
            <person name="Breuninger H."/>
            <person name="Symeonidi A."/>
            <person name="Radhakrishnan G.V."/>
            <person name="Van Nieuwerburgh F."/>
            <person name="Deforce D."/>
            <person name="Chang C."/>
            <person name="Karol K.G."/>
            <person name="Hedrich R."/>
            <person name="Ulvskov P."/>
            <person name="Glockner G."/>
            <person name="Delwiche C.F."/>
            <person name="Petrasek J."/>
            <person name="Van de Peer Y."/>
            <person name="Friml J."/>
            <person name="Beilby M."/>
            <person name="Dolan L."/>
            <person name="Kohara Y."/>
            <person name="Sugano S."/>
            <person name="Fujiyama A."/>
            <person name="Delaux P.-M."/>
            <person name="Quint M."/>
            <person name="TheiBen G."/>
            <person name="Hagemann M."/>
            <person name="Harholt J."/>
            <person name="Dunand C."/>
            <person name="Zachgo S."/>
            <person name="Langdale J."/>
            <person name="Maumus F."/>
            <person name="Straeten D.V.D."/>
            <person name="Gould S.B."/>
            <person name="Rensing S.A."/>
        </authorList>
    </citation>
    <scope>NUCLEOTIDE SEQUENCE [LARGE SCALE GENOMIC DNA]</scope>
    <source>
        <strain evidence="18 19">S276</strain>
    </source>
</reference>
<keyword evidence="6" id="KW-0597">Phosphoprotein</keyword>
<dbReference type="GO" id="GO:0051231">
    <property type="term" value="P:spindle elongation"/>
    <property type="evidence" value="ECO:0007669"/>
    <property type="project" value="TreeGrafter"/>
</dbReference>
<feature type="coiled-coil region" evidence="14">
    <location>
        <begin position="1057"/>
        <end position="1091"/>
    </location>
</feature>
<evidence type="ECO:0000256" key="15">
    <source>
        <dbReference type="SAM" id="MobiDB-lite"/>
    </source>
</evidence>
<dbReference type="SUPFAM" id="SSF81901">
    <property type="entry name" value="HCP-like"/>
    <property type="match status" value="1"/>
</dbReference>
<keyword evidence="10" id="KW-0788">Thiol protease</keyword>
<sequence>MFSPEVVAAAQSGRAEQQYALGLWYKKGKDVKSDAIKAAEWFQLAATQGHPFAQYELGLCYAKGLGVNIDRSQAVGLFELAAKKGHSDAQYELGLCYCRGQGVGVDEDKALEWFESAANQGHVRAKYKVEFMTSHKKRNALQNSGGGGVGGGGGGGGEPSSSSSSASLSSSFSSRGMIGDRPTAAAGHGGTGGVHPPPFSSNPMGGSSCSSWHHAEIHPLDSSSSPPPPPAAPPPSPSPHSLDSAAADHLWLGAAAGGGGGGGGYRPSPRDDARRYVEENCAKNSNNNNKNVNNNSLNSLINRIRSECHVDDDTADDDENYDDDGVNTAAAASPAHEGGSPLPSDLLHADDFVVVHYPEPEEDEILILFKLYNPKLEQLRYVGQRLVRLTSMPMDLTAEMTKFAGFAPDEGIILWKENKFAEPRYRFVDMDTTFADSGLVDGDIVCYQRTSEVGEMDRFRFPDIPSYFHHLGSRQVLHFRRLRQPQDDDFVLTMSATDPFSSVLENVGSRTGVSDIQRIRIAGHSPDYHLPNVVGIECEDATPVSALLSLYNLGADIFYYEIIDFMIPMHGLKILRVSFYNEQVEKMADCTLRLPKTTTVEEVALEMKTKPEVRQCLSSPGAAVRIAAIVNNKFCKLLGPDLEVQALHLYNQHCEFRAEEVMGRIMGMEEVEERGGEEELPDGSTMTPSSTTTTTTTTAARTSVAAAQCPKAAPKKTTRMMMLHVCHFDRPISRGRKVCLFGSPFFVPVGQTDSLASVKQTIQRKLNAPAEEFCEWRFAMLKMKWVDVVSDAEPTYLKDEDIVAVKFDGKLISPESISSGLLEEDFLMEKEIVVMGLEHDFPNRRGGGGGGGGGIGRWFQGSSVCEEFHDGSIGGVEGEGASVSRASEEDDEEDMVEVVAEGYNPFGAFEWEEEDEQTTSSTNMPTAPPPPPPPPLRQALDLSASGSQALDHRQLGGGGGAGDMEVVSVMSRLEEKEEEVRSALAKEKAMEAKVIELTEEIEALKTSLDRNASTLAEKDGEILQMKAQLLEAAEASLSHQRDVQLAAAAAQCNLHDAEECERSTTELRARVEDTERQLMDARAREADLTEKLKAVKVRRDESGQELREWQTKACEAQEQAKRMQAEVDESARREAEASQQMTVWKVAAEEARKQLEEWESRETTANLGLQQKTEEIEYLQGELSCERERTESLRRVSREFQKKAEDAQTKMEELEDRLRAMESVLSSKDSEIGSLKEAQERLAAVEVLSDENCSSSDSQLHGLQEELQEKLEATESWLREKEAELEALRVKFKEKEMVLSTKHFVESARQLKEIDFLLKSLEEVELRAEEATKKITEMSSWTVAAEEKLQKQELEIDRLKSNLETRLGERDAATRQQQEEWEGKLRAKDEEVARLKQTMDRKSNEIMQLKERLARESMEAQTRSSQKMADLDKQLADKNVEMARLKERLRTGEKERKMALQGVEELEVIVGKIEADSAQKLQHLQEEIKRRDAQISVLNGQMEAKAEDAKEAESLYGLLQEMEHRLEELRHEHESLQNRAQQELKEREMENRKLWNSLQLREREVEALTRRSQVMEKQMEDTRRAMSTMQAQSRSKSSSSEKEAKINQFKSQLQERDKDLGLAFKRLDELEKSLENAHQEAAALRERCQTTDLQIEESNLELALARSELEAKDKDVERLRETVEKLQTQVAEIRQMQKGAHKPVTKTVVHYPFPLHD</sequence>
<feature type="region of interest" description="Disordered" evidence="15">
    <location>
        <begin position="673"/>
        <end position="697"/>
    </location>
</feature>
<feature type="compositionally biased region" description="Basic and acidic residues" evidence="15">
    <location>
        <begin position="1574"/>
        <end position="1584"/>
    </location>
</feature>
<evidence type="ECO:0000256" key="11">
    <source>
        <dbReference type="ARBA" id="ARBA00023054"/>
    </source>
</evidence>
<feature type="compositionally biased region" description="Pro residues" evidence="15">
    <location>
        <begin position="926"/>
        <end position="936"/>
    </location>
</feature>
<keyword evidence="5" id="KW-0963">Cytoplasm</keyword>
<evidence type="ECO:0000256" key="14">
    <source>
        <dbReference type="SAM" id="Coils"/>
    </source>
</evidence>
<evidence type="ECO:0000259" key="17">
    <source>
        <dbReference type="Pfam" id="PF14533"/>
    </source>
</evidence>
<accession>A0A388KXJ8</accession>
<dbReference type="Pfam" id="PF08238">
    <property type="entry name" value="Sel1"/>
    <property type="match status" value="3"/>
</dbReference>
<feature type="region of interest" description="Disordered" evidence="15">
    <location>
        <begin position="869"/>
        <end position="894"/>
    </location>
</feature>
<dbReference type="PANTHER" id="PTHR47970:SF29">
    <property type="entry name" value="KINESIN FAMILY MEMBER 20B"/>
    <property type="match status" value="1"/>
</dbReference>
<comment type="subcellular location">
    <subcellularLocation>
        <location evidence="2">Cytoplasm</location>
        <location evidence="2">Cytoskeleton</location>
        <location evidence="2">Spindle</location>
    </subcellularLocation>
</comment>
<evidence type="ECO:0000313" key="18">
    <source>
        <dbReference type="EMBL" id="GBG74800.1"/>
    </source>
</evidence>
<feature type="compositionally biased region" description="Gly residues" evidence="15">
    <location>
        <begin position="144"/>
        <end position="158"/>
    </location>
</feature>
<feature type="compositionally biased region" description="Acidic residues" evidence="15">
    <location>
        <begin position="313"/>
        <end position="325"/>
    </location>
</feature>
<dbReference type="Pfam" id="PF14533">
    <property type="entry name" value="USP7_C2"/>
    <property type="match status" value="1"/>
</dbReference>
<proteinExistence type="inferred from homology"/>
<feature type="coiled-coil region" evidence="14">
    <location>
        <begin position="1264"/>
        <end position="1455"/>
    </location>
</feature>
<comment type="catalytic activity">
    <reaction evidence="1">
        <text>Thiol-dependent hydrolysis of ester, thioester, amide, peptide and isopeptide bonds formed by the C-terminal Gly of ubiquitin (a 76-residue protein attached to proteins as an intracellular targeting signal).</text>
        <dbReference type="EC" id="3.4.19.12"/>
    </reaction>
</comment>
<feature type="region of interest" description="Disordered" evidence="15">
    <location>
        <begin position="139"/>
        <end position="244"/>
    </location>
</feature>
<evidence type="ECO:0000256" key="6">
    <source>
        <dbReference type="ARBA" id="ARBA00022553"/>
    </source>
</evidence>
<evidence type="ECO:0000256" key="2">
    <source>
        <dbReference type="ARBA" id="ARBA00004186"/>
    </source>
</evidence>
<evidence type="ECO:0000256" key="8">
    <source>
        <dbReference type="ARBA" id="ARBA00022786"/>
    </source>
</evidence>
<dbReference type="Gene3D" id="1.25.40.10">
    <property type="entry name" value="Tetratricopeptide repeat domain"/>
    <property type="match status" value="1"/>
</dbReference>
<feature type="region of interest" description="Disordered" evidence="15">
    <location>
        <begin position="1574"/>
        <end position="1612"/>
    </location>
</feature>
<dbReference type="EC" id="3.4.19.12" evidence="4"/>
<organism evidence="18 19">
    <name type="scientific">Chara braunii</name>
    <name type="common">Braun's stonewort</name>
    <dbReference type="NCBI Taxonomy" id="69332"/>
    <lineage>
        <taxon>Eukaryota</taxon>
        <taxon>Viridiplantae</taxon>
        <taxon>Streptophyta</taxon>
        <taxon>Charophyceae</taxon>
        <taxon>Charales</taxon>
        <taxon>Characeae</taxon>
        <taxon>Chara</taxon>
    </lineage>
</organism>
<dbReference type="GO" id="GO:0006508">
    <property type="term" value="P:proteolysis"/>
    <property type="evidence" value="ECO:0007669"/>
    <property type="project" value="UniProtKB-KW"/>
</dbReference>
<feature type="region of interest" description="Disordered" evidence="15">
    <location>
        <begin position="913"/>
        <end position="963"/>
    </location>
</feature>
<dbReference type="EMBL" id="BFEA01000211">
    <property type="protein sequence ID" value="GBG74800.1"/>
    <property type="molecule type" value="Genomic_DNA"/>
</dbReference>
<dbReference type="InterPro" id="IPR047149">
    <property type="entry name" value="KIF11-like"/>
</dbReference>
<dbReference type="Gene3D" id="3.10.20.90">
    <property type="entry name" value="Phosphatidylinositol 3-kinase Catalytic Subunit, Chain A, domain 1"/>
    <property type="match status" value="2"/>
</dbReference>
<keyword evidence="12" id="KW-0505">Motor protein</keyword>
<evidence type="ECO:0000256" key="5">
    <source>
        <dbReference type="ARBA" id="ARBA00022490"/>
    </source>
</evidence>
<dbReference type="SMART" id="SM00671">
    <property type="entry name" value="SEL1"/>
    <property type="match status" value="3"/>
</dbReference>
<keyword evidence="9" id="KW-0378">Hydrolase</keyword>
<dbReference type="InterPro" id="IPR011990">
    <property type="entry name" value="TPR-like_helical_dom_sf"/>
</dbReference>
<evidence type="ECO:0000256" key="3">
    <source>
        <dbReference type="ARBA" id="ARBA00009085"/>
    </source>
</evidence>
<dbReference type="GO" id="GO:0008574">
    <property type="term" value="F:plus-end-directed microtubule motor activity"/>
    <property type="evidence" value="ECO:0007669"/>
    <property type="project" value="TreeGrafter"/>
</dbReference>
<feature type="coiled-coil region" evidence="14">
    <location>
        <begin position="1620"/>
        <end position="1696"/>
    </location>
</feature>
<keyword evidence="19" id="KW-1185">Reference proteome</keyword>
<evidence type="ECO:0000256" key="1">
    <source>
        <dbReference type="ARBA" id="ARBA00000707"/>
    </source>
</evidence>
<evidence type="ECO:0000256" key="13">
    <source>
        <dbReference type="ARBA" id="ARBA00023212"/>
    </source>
</evidence>
<comment type="caution">
    <text evidence="18">The sequence shown here is derived from an EMBL/GenBank/DDBJ whole genome shotgun (WGS) entry which is preliminary data.</text>
</comment>